<reference evidence="2 3" key="1">
    <citation type="submission" date="2024-04" db="EMBL/GenBank/DDBJ databases">
        <authorList>
            <person name="Waldvogel A.-M."/>
            <person name="Schoenle A."/>
        </authorList>
    </citation>
    <scope>NUCLEOTIDE SEQUENCE [LARGE SCALE GENOMIC DNA]</scope>
</reference>
<evidence type="ECO:0000313" key="2">
    <source>
        <dbReference type="EMBL" id="CAL1609024.1"/>
    </source>
</evidence>
<name>A0AAV2M6V0_KNICA</name>
<accession>A0AAV2M6V0</accession>
<feature type="region of interest" description="Disordered" evidence="1">
    <location>
        <begin position="65"/>
        <end position="88"/>
    </location>
</feature>
<evidence type="ECO:0000256" key="1">
    <source>
        <dbReference type="SAM" id="MobiDB-lite"/>
    </source>
</evidence>
<dbReference type="Proteomes" id="UP001497482">
    <property type="component" value="Chromosome 6"/>
</dbReference>
<gene>
    <name evidence="2" type="ORF">KC01_LOCUS35852</name>
</gene>
<sequence length="88" mass="9509">MERYSLVMQLTDMTGHTMCDPDNLKLQISTASNSESTGSSAQNEMQLTDMTGHTMCDPDNLKLQISTASNSKSTGSSAQNEGRSEFIA</sequence>
<proteinExistence type="predicted"/>
<keyword evidence="3" id="KW-1185">Reference proteome</keyword>
<dbReference type="AlphaFoldDB" id="A0AAV2M6V0"/>
<organism evidence="2 3">
    <name type="scientific">Knipowitschia caucasica</name>
    <name type="common">Caucasian dwarf goby</name>
    <name type="synonym">Pomatoschistus caucasicus</name>
    <dbReference type="NCBI Taxonomy" id="637954"/>
    <lineage>
        <taxon>Eukaryota</taxon>
        <taxon>Metazoa</taxon>
        <taxon>Chordata</taxon>
        <taxon>Craniata</taxon>
        <taxon>Vertebrata</taxon>
        <taxon>Euteleostomi</taxon>
        <taxon>Actinopterygii</taxon>
        <taxon>Neopterygii</taxon>
        <taxon>Teleostei</taxon>
        <taxon>Neoteleostei</taxon>
        <taxon>Acanthomorphata</taxon>
        <taxon>Gobiaria</taxon>
        <taxon>Gobiiformes</taxon>
        <taxon>Gobioidei</taxon>
        <taxon>Gobiidae</taxon>
        <taxon>Gobiinae</taxon>
        <taxon>Knipowitschia</taxon>
    </lineage>
</organism>
<protein>
    <submittedName>
        <fullName evidence="2">Uncharacterized protein</fullName>
    </submittedName>
</protein>
<feature type="compositionally biased region" description="Low complexity" evidence="1">
    <location>
        <begin position="66"/>
        <end position="78"/>
    </location>
</feature>
<dbReference type="EMBL" id="OZ035828">
    <property type="protein sequence ID" value="CAL1609024.1"/>
    <property type="molecule type" value="Genomic_DNA"/>
</dbReference>
<evidence type="ECO:0000313" key="3">
    <source>
        <dbReference type="Proteomes" id="UP001497482"/>
    </source>
</evidence>